<feature type="domain" description="Carrier" evidence="5">
    <location>
        <begin position="968"/>
        <end position="1042"/>
    </location>
</feature>
<evidence type="ECO:0000256" key="1">
    <source>
        <dbReference type="ARBA" id="ARBA00001957"/>
    </source>
</evidence>
<evidence type="ECO:0000313" key="7">
    <source>
        <dbReference type="Proteomes" id="UP000683511"/>
    </source>
</evidence>
<dbReference type="InterPro" id="IPR010071">
    <property type="entry name" value="AA_adenyl_dom"/>
</dbReference>
<proteinExistence type="inferred from homology"/>
<dbReference type="PROSITE" id="PS00455">
    <property type="entry name" value="AMP_BINDING"/>
    <property type="match status" value="1"/>
</dbReference>
<evidence type="ECO:0000256" key="3">
    <source>
        <dbReference type="ARBA" id="ARBA00022450"/>
    </source>
</evidence>
<protein>
    <submittedName>
        <fullName evidence="6">Amino acid adenylation domain protein</fullName>
    </submittedName>
</protein>
<dbReference type="Gene3D" id="3.40.50.980">
    <property type="match status" value="2"/>
</dbReference>
<keyword evidence="3" id="KW-0596">Phosphopantetheine</keyword>
<dbReference type="KEGG" id="rsin:B6N60_03539"/>
<dbReference type="CDD" id="cd19543">
    <property type="entry name" value="DCL_NRPS"/>
    <property type="match status" value="1"/>
</dbReference>
<dbReference type="FunFam" id="3.40.50.980:FF:000001">
    <property type="entry name" value="Non-ribosomal peptide synthetase"/>
    <property type="match status" value="1"/>
</dbReference>
<dbReference type="InterPro" id="IPR023213">
    <property type="entry name" value="CAT-like_dom_sf"/>
</dbReference>
<dbReference type="SUPFAM" id="SSF47336">
    <property type="entry name" value="ACP-like"/>
    <property type="match status" value="1"/>
</dbReference>
<dbReference type="SMART" id="SM00823">
    <property type="entry name" value="PKS_PP"/>
    <property type="match status" value="1"/>
</dbReference>
<dbReference type="InterPro" id="IPR020845">
    <property type="entry name" value="AMP-binding_CS"/>
</dbReference>
<dbReference type="Pfam" id="PF13193">
    <property type="entry name" value="AMP-binding_C"/>
    <property type="match status" value="1"/>
</dbReference>
<dbReference type="FunFam" id="3.30.300.30:FF:000010">
    <property type="entry name" value="Enterobactin synthetase component F"/>
    <property type="match status" value="1"/>
</dbReference>
<dbReference type="PANTHER" id="PTHR45527:SF1">
    <property type="entry name" value="FATTY ACID SYNTHASE"/>
    <property type="match status" value="1"/>
</dbReference>
<dbReference type="GO" id="GO:0031177">
    <property type="term" value="F:phosphopantetheine binding"/>
    <property type="evidence" value="ECO:0007669"/>
    <property type="project" value="InterPro"/>
</dbReference>
<sequence length="1534" mass="172580">MQTKTISGFRLSPQQQRLWNLQQHSSAFCTQASVVITGNLQINILHQALEVIVNHHDILRTSFYRPPGMKNPVMVVNQEISCAWEYLDFSAEAEEDIIAKIPGLFWQGRQKCQSLSPQSILNLFLIKLADDYHILIISLPALCADTRSIKKLIQQISQAYGKCCQGETFSAEYVQYIQFSEWQNQLVTDEDAEIAQAYWQKQAIPCLSGLKLPYEVKSKGGKFVADSYQLAIDPELWEKIDNFAQNYDVKAEIILLACWQVLIWRLTGESEIVIGTASDRCEYAELDHTLGLLATWLPIKTKLTSNYNFLEVLAAVNQNLANAIEWQDYFLPITQGADNFLAFPIGFEWEQLPPTLSTAGVSFAIEQIYSCIEPFKVKLRCTAQNQSLTAELYYDVNYFCGKTIQRLARQLQTVIHSAVIAPQTFISQLPILSQSDRHQLLFTFNQTDKNYSLTQCIHEVFATQAATTPDHIAVVYEHEQLTYGELNRKANQLAHYLQTLGVQPDVVVGLCVERSLEMIIGLLAILKAGGAYLPLDPILPQESLSYRLQDAQAPILLTQHQLAETFSVDVAQVVCIDTDWPTIAQCPDVNPISHTTIDHLVYVLFTSGSTGKPKGVAVEHRQLLNYVQGITQQLNLPDSANFATISTIAADLGNTAIFPALCTGACLHVISHERATNPELLLEYCDRYPLDCLKIVPSHINALLTASQPEKILPQKYLILGGEPLPWNLVEQLQHYAPNCHILNHYGPTEATVGVLTYTLNGELAPDQPETVPLGRPLGNIQIYILDSHLQPVPMGVPGELHIGGESLARGYLHQPELTNQKFIPHPFNPAPGARLYKTGDLARYLPDGNIEFLGRIDQQVKIRGFRIELGEIESVLQQHPAIRETVVTARADESGNQRLIAYFVPHQPNCAVSDIRHFLKQKLPEYMIPGAFVALKKLPLTANGKVDRQALPDPDQIRPELAAIFTPPRTPVEATIAKIWAQVLQIHQVGIYDNFFELGGDSIMTIQIAARANQAGVKITPKQLFENPTVEGLAAVANVCSTSTPPITSTSRTAIDESWLNKLPGLNINEIEDIYELTPIQKGILFHSLYAPEESLYFFQTRFALRGELNVDAFNQAWQQVVERHTILRTSFHWQDLEQPLQVVYKQGKVPLQLQDYRGIDTQQQQLQLKSFLASDRTSGFDLSQVPLMHLTLFRFADDYYEFIWSRHFIIADGWSIPLILDEVIRIYEALCQGQNQQLAPSTPFANYIEWIKQQDLSQAEIFWRRVVSNFHTPTPLTTLYTDNLSHQEEKYDDQQITLSPEITAALYAFARQHQITLNTIIQGAWAFLLSRYSGQEEVVYGCTVSGRPPELAGAESIVGMLVNTLPVKVKVDGNQNLLPWLNQLQAQLLEMRQYEYTSLVEIQAWSQIPRGLSLFDSIVVFENLPTPDSLKPGNRSLHVPDSSNFYKINYPLTIVIIPGSPLVLGINYDFHRVDLNMINGILTHLQILLQNIISHPHICLKDLELITESEQQITSNLAKAAIFDFCDLATPI</sequence>
<dbReference type="InterPro" id="IPR036736">
    <property type="entry name" value="ACP-like_sf"/>
</dbReference>
<dbReference type="GO" id="GO:0044550">
    <property type="term" value="P:secondary metabolite biosynthetic process"/>
    <property type="evidence" value="ECO:0007669"/>
    <property type="project" value="UniProtKB-ARBA"/>
</dbReference>
<dbReference type="InterPro" id="IPR020806">
    <property type="entry name" value="PKS_PP-bd"/>
</dbReference>
<dbReference type="Pfam" id="PF00550">
    <property type="entry name" value="PP-binding"/>
    <property type="match status" value="1"/>
</dbReference>
<dbReference type="PROSITE" id="PS00012">
    <property type="entry name" value="PHOSPHOPANTETHEINE"/>
    <property type="match status" value="1"/>
</dbReference>
<keyword evidence="7" id="KW-1185">Reference proteome</keyword>
<dbReference type="GO" id="GO:0005737">
    <property type="term" value="C:cytoplasm"/>
    <property type="evidence" value="ECO:0007669"/>
    <property type="project" value="TreeGrafter"/>
</dbReference>
<evidence type="ECO:0000313" key="6">
    <source>
        <dbReference type="EMBL" id="QXE24829.1"/>
    </source>
</evidence>
<gene>
    <name evidence="6" type="ORF">B6N60_03539</name>
</gene>
<dbReference type="GO" id="GO:0003824">
    <property type="term" value="F:catalytic activity"/>
    <property type="evidence" value="ECO:0007669"/>
    <property type="project" value="InterPro"/>
</dbReference>
<organism evidence="6 7">
    <name type="scientific">Richelia sinica FACHB-800</name>
    <dbReference type="NCBI Taxonomy" id="1357546"/>
    <lineage>
        <taxon>Bacteria</taxon>
        <taxon>Bacillati</taxon>
        <taxon>Cyanobacteriota</taxon>
        <taxon>Cyanophyceae</taxon>
        <taxon>Nostocales</taxon>
        <taxon>Nostocaceae</taxon>
        <taxon>Richelia</taxon>
    </lineage>
</organism>
<dbReference type="FunFam" id="2.30.38.10:FF:000001">
    <property type="entry name" value="Non-ribosomal peptide synthetase PvdI"/>
    <property type="match status" value="1"/>
</dbReference>
<dbReference type="NCBIfam" id="TIGR01733">
    <property type="entry name" value="AA-adenyl-dom"/>
    <property type="match status" value="1"/>
</dbReference>
<dbReference type="RefSeq" id="WP_190605498.1">
    <property type="nucleotide sequence ID" value="NZ_CP021056.1"/>
</dbReference>
<dbReference type="InterPro" id="IPR009081">
    <property type="entry name" value="PP-bd_ACP"/>
</dbReference>
<dbReference type="Gene3D" id="3.30.300.30">
    <property type="match status" value="1"/>
</dbReference>
<dbReference type="SUPFAM" id="SSF56801">
    <property type="entry name" value="Acetyl-CoA synthetase-like"/>
    <property type="match status" value="1"/>
</dbReference>
<dbReference type="Gene3D" id="2.30.38.10">
    <property type="entry name" value="Luciferase, Domain 3"/>
    <property type="match status" value="1"/>
</dbReference>
<dbReference type="InterPro" id="IPR000873">
    <property type="entry name" value="AMP-dep_synth/lig_dom"/>
</dbReference>
<dbReference type="EMBL" id="CP021056">
    <property type="protein sequence ID" value="QXE24829.1"/>
    <property type="molecule type" value="Genomic_DNA"/>
</dbReference>
<comment type="similarity">
    <text evidence="2">Belongs to the ATP-dependent AMP-binding enzyme family.</text>
</comment>
<dbReference type="FunFam" id="1.10.1200.10:FF:000005">
    <property type="entry name" value="Nonribosomal peptide synthetase 1"/>
    <property type="match status" value="1"/>
</dbReference>
<keyword evidence="4" id="KW-0597">Phosphoprotein</keyword>
<accession>A0A975T9Z3</accession>
<dbReference type="InterPro" id="IPR006162">
    <property type="entry name" value="Ppantetheine_attach_site"/>
</dbReference>
<evidence type="ECO:0000259" key="5">
    <source>
        <dbReference type="PROSITE" id="PS50075"/>
    </source>
</evidence>
<dbReference type="SUPFAM" id="SSF52777">
    <property type="entry name" value="CoA-dependent acyltransferases"/>
    <property type="match status" value="4"/>
</dbReference>
<dbReference type="Gene3D" id="3.30.559.10">
    <property type="entry name" value="Chloramphenicol acetyltransferase-like domain"/>
    <property type="match status" value="2"/>
</dbReference>
<reference evidence="6" key="1">
    <citation type="submission" date="2017-04" db="EMBL/GenBank/DDBJ databases">
        <title>Genome deletions in a multicellular cyanobacterial endosymbiont for morphological adaptation in marine diatoms.</title>
        <authorList>
            <person name="Wang Y."/>
            <person name="Gao H."/>
            <person name="Li R."/>
            <person name="Xu X."/>
        </authorList>
    </citation>
    <scope>NUCLEOTIDE SEQUENCE</scope>
    <source>
        <strain evidence="6">FACHB 800</strain>
    </source>
</reference>
<dbReference type="Pfam" id="PF00668">
    <property type="entry name" value="Condensation"/>
    <property type="match status" value="2"/>
</dbReference>
<dbReference type="InterPro" id="IPR045851">
    <property type="entry name" value="AMP-bd_C_sf"/>
</dbReference>
<dbReference type="GO" id="GO:0008610">
    <property type="term" value="P:lipid biosynthetic process"/>
    <property type="evidence" value="ECO:0007669"/>
    <property type="project" value="UniProtKB-ARBA"/>
</dbReference>
<dbReference type="InterPro" id="IPR025110">
    <property type="entry name" value="AMP-bd_C"/>
</dbReference>
<dbReference type="Pfam" id="PF00501">
    <property type="entry name" value="AMP-binding"/>
    <property type="match status" value="1"/>
</dbReference>
<dbReference type="FunFam" id="3.40.50.12780:FF:000012">
    <property type="entry name" value="Non-ribosomal peptide synthetase"/>
    <property type="match status" value="1"/>
</dbReference>
<dbReference type="Proteomes" id="UP000683511">
    <property type="component" value="Chromosome"/>
</dbReference>
<evidence type="ECO:0000256" key="2">
    <source>
        <dbReference type="ARBA" id="ARBA00006432"/>
    </source>
</evidence>
<dbReference type="Gene3D" id="1.10.1200.10">
    <property type="entry name" value="ACP-like"/>
    <property type="match status" value="1"/>
</dbReference>
<dbReference type="PANTHER" id="PTHR45527">
    <property type="entry name" value="NONRIBOSOMAL PEPTIDE SYNTHETASE"/>
    <property type="match status" value="1"/>
</dbReference>
<evidence type="ECO:0000256" key="4">
    <source>
        <dbReference type="ARBA" id="ARBA00022553"/>
    </source>
</evidence>
<dbReference type="GO" id="GO:0043041">
    <property type="term" value="P:amino acid activation for nonribosomal peptide biosynthetic process"/>
    <property type="evidence" value="ECO:0007669"/>
    <property type="project" value="TreeGrafter"/>
</dbReference>
<dbReference type="Gene3D" id="3.30.559.30">
    <property type="entry name" value="Nonribosomal peptide synthetase, condensation domain"/>
    <property type="match status" value="2"/>
</dbReference>
<dbReference type="PROSITE" id="PS50075">
    <property type="entry name" value="CARRIER"/>
    <property type="match status" value="1"/>
</dbReference>
<dbReference type="CDD" id="cd05930">
    <property type="entry name" value="A_NRPS"/>
    <property type="match status" value="1"/>
</dbReference>
<dbReference type="InterPro" id="IPR001242">
    <property type="entry name" value="Condensation_dom"/>
</dbReference>
<comment type="cofactor">
    <cofactor evidence="1">
        <name>pantetheine 4'-phosphate</name>
        <dbReference type="ChEBI" id="CHEBI:47942"/>
    </cofactor>
</comment>
<name>A0A975T9Z3_9NOST</name>